<evidence type="ECO:0000313" key="3">
    <source>
        <dbReference type="Proteomes" id="UP000027604"/>
    </source>
</evidence>
<dbReference type="EMBL" id="HG322949">
    <property type="protein sequence ID" value="CDG81539.1"/>
    <property type="molecule type" value="Genomic_DNA"/>
</dbReference>
<keyword evidence="3" id="KW-1185">Reference proteome</keyword>
<dbReference type="STRING" id="1349767.GJA_882"/>
<name>W0UYA8_9BURK</name>
<dbReference type="HOGENOM" id="CLU_2935340_0_0_4"/>
<gene>
    <name evidence="2" type="ORF">GJA_882</name>
</gene>
<organism evidence="2 3">
    <name type="scientific">Janthinobacterium agaricidamnosum NBRC 102515 = DSM 9628</name>
    <dbReference type="NCBI Taxonomy" id="1349767"/>
    <lineage>
        <taxon>Bacteria</taxon>
        <taxon>Pseudomonadati</taxon>
        <taxon>Pseudomonadota</taxon>
        <taxon>Betaproteobacteria</taxon>
        <taxon>Burkholderiales</taxon>
        <taxon>Oxalobacteraceae</taxon>
        <taxon>Janthinobacterium</taxon>
    </lineage>
</organism>
<proteinExistence type="predicted"/>
<feature type="region of interest" description="Disordered" evidence="1">
    <location>
        <begin position="27"/>
        <end position="60"/>
    </location>
</feature>
<reference evidence="2 3" key="1">
    <citation type="journal article" date="2015" name="Genome Announc.">
        <title>Genome Sequence of Mushroom Soft-Rot Pathogen Janthinobacterium agaricidamnosum.</title>
        <authorList>
            <person name="Graupner K."/>
            <person name="Lackner G."/>
            <person name="Hertweck C."/>
        </authorList>
    </citation>
    <scope>NUCLEOTIDE SEQUENCE [LARGE SCALE GENOMIC DNA]</scope>
    <source>
        <strain evidence="3">NBRC 102515 / DSM 9628</strain>
    </source>
</reference>
<evidence type="ECO:0000313" key="2">
    <source>
        <dbReference type="EMBL" id="CDG81539.1"/>
    </source>
</evidence>
<dbReference type="AlphaFoldDB" id="W0UYA8"/>
<evidence type="ECO:0000256" key="1">
    <source>
        <dbReference type="SAM" id="MobiDB-lite"/>
    </source>
</evidence>
<dbReference type="PATRIC" id="fig|1349767.4.peg.2589"/>
<dbReference type="KEGG" id="jag:GJA_882"/>
<protein>
    <submittedName>
        <fullName evidence="2">Uncharacterized protein</fullName>
    </submittedName>
</protein>
<accession>W0UYA8</accession>
<sequence length="60" mass="6275">MMRACPAAGSALYAAGAELDSNFSGIFQKKRKGPSGKQTGARRDFVRISGAGMEGPRKSV</sequence>
<dbReference type="Proteomes" id="UP000027604">
    <property type="component" value="Chromosome I"/>
</dbReference>